<keyword evidence="2 4" id="KW-0689">Ribosomal protein</keyword>
<comment type="similarity">
    <text evidence="1 4 5">Belongs to the eukaryotic ribosomal protein eS24 family.</text>
</comment>
<dbReference type="Proteomes" id="UP000277633">
    <property type="component" value="Unassembled WGS sequence"/>
</dbReference>
<evidence type="ECO:0000256" key="4">
    <source>
        <dbReference type="HAMAP-Rule" id="MF_00545"/>
    </source>
</evidence>
<dbReference type="InterPro" id="IPR001976">
    <property type="entry name" value="Ribosomal_eS24"/>
</dbReference>
<protein>
    <recommendedName>
        <fullName evidence="4">Small ribosomal subunit protein eS24</fullName>
    </recommendedName>
</protein>
<dbReference type="GO" id="GO:1990904">
    <property type="term" value="C:ribonucleoprotein complex"/>
    <property type="evidence" value="ECO:0007669"/>
    <property type="project" value="UniProtKB-KW"/>
</dbReference>
<gene>
    <name evidence="4" type="primary">rps24e</name>
    <name evidence="6" type="ORF">DRO07_00200</name>
</gene>
<comment type="caution">
    <text evidence="6">The sequence shown here is derived from an EMBL/GenBank/DDBJ whole genome shotgun (WGS) entry which is preliminary data.</text>
</comment>
<evidence type="ECO:0000256" key="5">
    <source>
        <dbReference type="RuleBase" id="RU004381"/>
    </source>
</evidence>
<dbReference type="AlphaFoldDB" id="A0A497JKA0"/>
<sequence length="102" mass="11899">MELNITNEVQNPVLERKEIEFEINTVVTPSREEIKRKLAALKNAKEELIVIKYIKQLFGEHRAVGKAHVYKSAEMLKRAEPKYLFGRGKKKEKSMEAQKTEK</sequence>
<evidence type="ECO:0000256" key="1">
    <source>
        <dbReference type="ARBA" id="ARBA00009680"/>
    </source>
</evidence>
<dbReference type="PANTHER" id="PTHR10496">
    <property type="entry name" value="40S RIBOSOMAL PROTEIN S24"/>
    <property type="match status" value="1"/>
</dbReference>
<dbReference type="InterPro" id="IPR018098">
    <property type="entry name" value="Ribosomal_eS24_CS"/>
</dbReference>
<keyword evidence="3 4" id="KW-0687">Ribonucleoprotein</keyword>
<dbReference type="EMBL" id="QMWO01000003">
    <property type="protein sequence ID" value="RLG70436.1"/>
    <property type="molecule type" value="Genomic_DNA"/>
</dbReference>
<dbReference type="SUPFAM" id="SSF54189">
    <property type="entry name" value="Ribosomal proteins S24e, L23 and L15e"/>
    <property type="match status" value="1"/>
</dbReference>
<reference evidence="6 7" key="1">
    <citation type="submission" date="2018-06" db="EMBL/GenBank/DDBJ databases">
        <title>Extensive metabolic versatility and redundancy in microbially diverse, dynamic hydrothermal sediments.</title>
        <authorList>
            <person name="Dombrowski N."/>
            <person name="Teske A."/>
            <person name="Baker B.J."/>
        </authorList>
    </citation>
    <scope>NUCLEOTIDE SEQUENCE [LARGE SCALE GENOMIC DNA]</scope>
    <source>
        <strain evidence="6">B9_G13</strain>
    </source>
</reference>
<evidence type="ECO:0000256" key="2">
    <source>
        <dbReference type="ARBA" id="ARBA00022980"/>
    </source>
</evidence>
<dbReference type="GO" id="GO:0005840">
    <property type="term" value="C:ribosome"/>
    <property type="evidence" value="ECO:0007669"/>
    <property type="project" value="UniProtKB-KW"/>
</dbReference>
<dbReference type="InterPro" id="IPR012677">
    <property type="entry name" value="Nucleotide-bd_a/b_plait_sf"/>
</dbReference>
<dbReference type="GO" id="GO:0003735">
    <property type="term" value="F:structural constituent of ribosome"/>
    <property type="evidence" value="ECO:0007669"/>
    <property type="project" value="InterPro"/>
</dbReference>
<dbReference type="InterPro" id="IPR012678">
    <property type="entry name" value="Ribosomal_uL23/eL15/eS24_sf"/>
</dbReference>
<dbReference type="PROSITE" id="PS00529">
    <property type="entry name" value="RIBOSOMAL_S24E"/>
    <property type="match status" value="1"/>
</dbReference>
<evidence type="ECO:0000313" key="7">
    <source>
        <dbReference type="Proteomes" id="UP000277633"/>
    </source>
</evidence>
<proteinExistence type="inferred from homology"/>
<dbReference type="HAMAP" id="MF_00545">
    <property type="entry name" value="Ribosomal_eS24"/>
    <property type="match status" value="1"/>
</dbReference>
<dbReference type="Pfam" id="PF01282">
    <property type="entry name" value="Ribosomal_S24e"/>
    <property type="match status" value="1"/>
</dbReference>
<name>A0A497JKA0_9ARCH</name>
<evidence type="ECO:0000256" key="3">
    <source>
        <dbReference type="ARBA" id="ARBA00023274"/>
    </source>
</evidence>
<dbReference type="GO" id="GO:0006412">
    <property type="term" value="P:translation"/>
    <property type="evidence" value="ECO:0007669"/>
    <property type="project" value="UniProtKB-UniRule"/>
</dbReference>
<accession>A0A497JKA0</accession>
<dbReference type="Gene3D" id="3.30.70.330">
    <property type="match status" value="1"/>
</dbReference>
<organism evidence="6 7">
    <name type="scientific">Candidatus Iainarchaeum sp</name>
    <dbReference type="NCBI Taxonomy" id="3101447"/>
    <lineage>
        <taxon>Archaea</taxon>
        <taxon>Candidatus Iainarchaeota</taxon>
        <taxon>Candidatus Iainarchaeia</taxon>
        <taxon>Candidatus Iainarchaeales</taxon>
        <taxon>Candidatus Iainarchaeaceae</taxon>
        <taxon>Candidatus Iainarchaeum</taxon>
    </lineage>
</organism>
<evidence type="ECO:0000313" key="6">
    <source>
        <dbReference type="EMBL" id="RLG70436.1"/>
    </source>
</evidence>